<accession>A0A0A9HIU1</accession>
<keyword evidence="1" id="KW-1133">Transmembrane helix</keyword>
<reference evidence="2" key="2">
    <citation type="journal article" date="2015" name="Data Brief">
        <title>Shoot transcriptome of the giant reed, Arundo donax.</title>
        <authorList>
            <person name="Barrero R.A."/>
            <person name="Guerrero F.D."/>
            <person name="Moolhuijzen P."/>
            <person name="Goolsby J.A."/>
            <person name="Tidwell J."/>
            <person name="Bellgard S.E."/>
            <person name="Bellgard M.I."/>
        </authorList>
    </citation>
    <scope>NUCLEOTIDE SEQUENCE</scope>
    <source>
        <tissue evidence="2">Shoot tissue taken approximately 20 cm above the soil surface</tissue>
    </source>
</reference>
<keyword evidence="1" id="KW-0812">Transmembrane</keyword>
<evidence type="ECO:0000256" key="1">
    <source>
        <dbReference type="SAM" id="Phobius"/>
    </source>
</evidence>
<protein>
    <submittedName>
        <fullName evidence="2">Uncharacterized protein</fullName>
    </submittedName>
</protein>
<reference evidence="2" key="1">
    <citation type="submission" date="2014-09" db="EMBL/GenBank/DDBJ databases">
        <authorList>
            <person name="Magalhaes I.L.F."/>
            <person name="Oliveira U."/>
            <person name="Santos F.R."/>
            <person name="Vidigal T.H.D.A."/>
            <person name="Brescovit A.D."/>
            <person name="Santos A.J."/>
        </authorList>
    </citation>
    <scope>NUCLEOTIDE SEQUENCE</scope>
    <source>
        <tissue evidence="2">Shoot tissue taken approximately 20 cm above the soil surface</tissue>
    </source>
</reference>
<proteinExistence type="predicted"/>
<dbReference type="AlphaFoldDB" id="A0A0A9HIU1"/>
<name>A0A0A9HIU1_ARUDO</name>
<evidence type="ECO:0000313" key="2">
    <source>
        <dbReference type="EMBL" id="JAE35744.1"/>
    </source>
</evidence>
<dbReference type="EMBL" id="GBRH01162152">
    <property type="protein sequence ID" value="JAE35744.1"/>
    <property type="molecule type" value="Transcribed_RNA"/>
</dbReference>
<sequence>MKYFSLFHSSISLNIFFVFVTSSLFGQVL</sequence>
<organism evidence="2">
    <name type="scientific">Arundo donax</name>
    <name type="common">Giant reed</name>
    <name type="synonym">Donax arundinaceus</name>
    <dbReference type="NCBI Taxonomy" id="35708"/>
    <lineage>
        <taxon>Eukaryota</taxon>
        <taxon>Viridiplantae</taxon>
        <taxon>Streptophyta</taxon>
        <taxon>Embryophyta</taxon>
        <taxon>Tracheophyta</taxon>
        <taxon>Spermatophyta</taxon>
        <taxon>Magnoliopsida</taxon>
        <taxon>Liliopsida</taxon>
        <taxon>Poales</taxon>
        <taxon>Poaceae</taxon>
        <taxon>PACMAD clade</taxon>
        <taxon>Arundinoideae</taxon>
        <taxon>Arundineae</taxon>
        <taxon>Arundo</taxon>
    </lineage>
</organism>
<feature type="transmembrane region" description="Helical" evidence="1">
    <location>
        <begin position="6"/>
        <end position="26"/>
    </location>
</feature>
<keyword evidence="1" id="KW-0472">Membrane</keyword>